<dbReference type="PANTHER" id="PTHR22946">
    <property type="entry name" value="DIENELACTONE HYDROLASE DOMAIN-CONTAINING PROTEIN-RELATED"/>
    <property type="match status" value="1"/>
</dbReference>
<dbReference type="InParanoid" id="A0A7C8MPH0"/>
<dbReference type="Pfam" id="PF06500">
    <property type="entry name" value="FrsA-like"/>
    <property type="match status" value="1"/>
</dbReference>
<gene>
    <name evidence="2" type="ORF">GQX73_g8908</name>
</gene>
<sequence length="584" mass="65709">MASPGGKYFIQDKLSQPAGHHASFEALWETKWKPLCDRGIYPFMYGTTEDFEPVVKSIVAAGLKPPYNWDEYASHFFSRAHDLVVQATNSSDRERASEFFMRASALYRIARFPAPRSEKQYIAWKRGKEAALEGLKLQKYPMIEVEIPHTYAANGDGDVLPGYYHLPSHALPDRRVPLVIIFTGLDGYRTELAVWKDGWAGLGVALLILEIPGTGDNPGAPSDPESPDRVWSSMFDWIGQQKCIDQSKIVNWGFSTGGYYSIRLAHTHADKLKGVVALGGGCHHMFDPEWLDAADSLEYPFDLAHTLCYKFGYGTDFEHFKKEARDKFSLLSNGILDRQGCARLLLVNGTEDEIFPIDDYYLCLQHGDPKEARFVGGVKHMGEPASFVIILRWIFKLLDIPGDVNKFLSTIPFKAKLGHYGFGRLFRGDATDYWARYLIDLNDDLVATSLVGALFAQYEFIVDLLKKDLAIDLVWGRVETQVCPSKHRASSLPWGSTNGKTKNRFANQELRARGDVTKYYHGPNPLSTRATIGLILGKLDYEGHVAGWSAPEESGRYHVQIRCDKIDPKLDMPLGINHALIEIY</sequence>
<dbReference type="Proteomes" id="UP000481858">
    <property type="component" value="Unassembled WGS sequence"/>
</dbReference>
<organism evidence="2 3">
    <name type="scientific">Xylaria multiplex</name>
    <dbReference type="NCBI Taxonomy" id="323545"/>
    <lineage>
        <taxon>Eukaryota</taxon>
        <taxon>Fungi</taxon>
        <taxon>Dikarya</taxon>
        <taxon>Ascomycota</taxon>
        <taxon>Pezizomycotina</taxon>
        <taxon>Sordariomycetes</taxon>
        <taxon>Xylariomycetidae</taxon>
        <taxon>Xylariales</taxon>
        <taxon>Xylariaceae</taxon>
        <taxon>Xylaria</taxon>
    </lineage>
</organism>
<evidence type="ECO:0000313" key="2">
    <source>
        <dbReference type="EMBL" id="KAF2964675.1"/>
    </source>
</evidence>
<dbReference type="SUPFAM" id="SSF53474">
    <property type="entry name" value="alpha/beta-Hydrolases"/>
    <property type="match status" value="1"/>
</dbReference>
<evidence type="ECO:0000256" key="1">
    <source>
        <dbReference type="ARBA" id="ARBA00022801"/>
    </source>
</evidence>
<comment type="caution">
    <text evidence="2">The sequence shown here is derived from an EMBL/GenBank/DDBJ whole genome shotgun (WGS) entry which is preliminary data.</text>
</comment>
<dbReference type="InterPro" id="IPR010520">
    <property type="entry name" value="FrsA-like"/>
</dbReference>
<dbReference type="AlphaFoldDB" id="A0A7C8MPH0"/>
<dbReference type="InterPro" id="IPR050261">
    <property type="entry name" value="FrsA_esterase"/>
</dbReference>
<name>A0A7C8MPH0_9PEZI</name>
<dbReference type="EMBL" id="WUBL01000141">
    <property type="protein sequence ID" value="KAF2964675.1"/>
    <property type="molecule type" value="Genomic_DNA"/>
</dbReference>
<dbReference type="PANTHER" id="PTHR22946:SF12">
    <property type="entry name" value="CONIDIAL PIGMENT BIOSYNTHESIS PROTEIN AYG1 (AFU_ORTHOLOGUE AFUA_2G17550)"/>
    <property type="match status" value="1"/>
</dbReference>
<dbReference type="Gene3D" id="3.40.50.1820">
    <property type="entry name" value="alpha/beta hydrolase"/>
    <property type="match status" value="1"/>
</dbReference>
<protein>
    <recommendedName>
        <fullName evidence="4">Alpha/beta-hydrolase</fullName>
    </recommendedName>
</protein>
<dbReference type="InterPro" id="IPR029058">
    <property type="entry name" value="AB_hydrolase_fold"/>
</dbReference>
<dbReference type="GO" id="GO:0016787">
    <property type="term" value="F:hydrolase activity"/>
    <property type="evidence" value="ECO:0007669"/>
    <property type="project" value="UniProtKB-KW"/>
</dbReference>
<evidence type="ECO:0000313" key="3">
    <source>
        <dbReference type="Proteomes" id="UP000481858"/>
    </source>
</evidence>
<reference evidence="2 3" key="1">
    <citation type="submission" date="2019-12" db="EMBL/GenBank/DDBJ databases">
        <title>Draft genome sequence of the ascomycete Xylaria multiplex DSM 110363.</title>
        <authorList>
            <person name="Buettner E."/>
            <person name="Kellner H."/>
        </authorList>
    </citation>
    <scope>NUCLEOTIDE SEQUENCE [LARGE SCALE GENOMIC DNA]</scope>
    <source>
        <strain evidence="2 3">DSM 110363</strain>
    </source>
</reference>
<proteinExistence type="predicted"/>
<accession>A0A7C8MPH0</accession>
<evidence type="ECO:0008006" key="4">
    <source>
        <dbReference type="Google" id="ProtNLM"/>
    </source>
</evidence>
<keyword evidence="3" id="KW-1185">Reference proteome</keyword>
<keyword evidence="1" id="KW-0378">Hydrolase</keyword>
<dbReference type="OrthoDB" id="5409895at2759"/>